<organism evidence="2 3">
    <name type="scientific">Symbiodinium microadriaticum</name>
    <name type="common">Dinoflagellate</name>
    <name type="synonym">Zooxanthella microadriatica</name>
    <dbReference type="NCBI Taxonomy" id="2951"/>
    <lineage>
        <taxon>Eukaryota</taxon>
        <taxon>Sar</taxon>
        <taxon>Alveolata</taxon>
        <taxon>Dinophyceae</taxon>
        <taxon>Suessiales</taxon>
        <taxon>Symbiodiniaceae</taxon>
        <taxon>Symbiodinium</taxon>
    </lineage>
</organism>
<protein>
    <submittedName>
        <fullName evidence="2">Uncharacterized protein</fullName>
    </submittedName>
</protein>
<accession>A0A1Q9BSY2</accession>
<proteinExistence type="predicted"/>
<feature type="compositionally biased region" description="Basic residues" evidence="1">
    <location>
        <begin position="334"/>
        <end position="346"/>
    </location>
</feature>
<evidence type="ECO:0000313" key="2">
    <source>
        <dbReference type="EMBL" id="OLP73803.1"/>
    </source>
</evidence>
<feature type="compositionally biased region" description="Low complexity" evidence="1">
    <location>
        <begin position="317"/>
        <end position="328"/>
    </location>
</feature>
<dbReference type="EMBL" id="LSRX01004735">
    <property type="protein sequence ID" value="OLP73803.1"/>
    <property type="molecule type" value="Genomic_DNA"/>
</dbReference>
<gene>
    <name evidence="2" type="ORF">AK812_SmicGene46837</name>
</gene>
<feature type="region of interest" description="Disordered" evidence="1">
    <location>
        <begin position="299"/>
        <end position="353"/>
    </location>
</feature>
<feature type="region of interest" description="Disordered" evidence="1">
    <location>
        <begin position="253"/>
        <end position="274"/>
    </location>
</feature>
<name>A0A1Q9BSY2_SYMMI</name>
<dbReference type="OrthoDB" id="446052at2759"/>
<evidence type="ECO:0000256" key="1">
    <source>
        <dbReference type="SAM" id="MobiDB-lite"/>
    </source>
</evidence>
<sequence>MSRQAGEAIFRYRTADRSLPLSAGGFNHRAEAFYRCHAEDPHHPMVENALGRGLRKVKVLHERTPDCIFKKIITLLNAFHQGSGESHLDFLKEAIAIEHAWRAECRTTQLNTYNPRYAAAYDAFILTKGNSPEFNGFFKAKNPYYTTLALAHHLQNYGVYEKVEQWSHAFVDFLDARYDPQSTINAMHALTSLIVTSQKKYCPKSKVPVSAQARASGRTLSFAFDKGGNDASKTMNLLNLPMDTSTVVRKMTSGTVGENGDNGSKAKGSGKGKVNPSLAVKAELAQVESLNIQLKETEAKKLGRSVNAEAKSDGPNADQTGQAQTTDAQEPDTKKRKTTKSAKKASRGLIIKG</sequence>
<dbReference type="Proteomes" id="UP000186817">
    <property type="component" value="Unassembled WGS sequence"/>
</dbReference>
<comment type="caution">
    <text evidence="2">The sequence shown here is derived from an EMBL/GenBank/DDBJ whole genome shotgun (WGS) entry which is preliminary data.</text>
</comment>
<keyword evidence="3" id="KW-1185">Reference proteome</keyword>
<feature type="non-terminal residue" evidence="2">
    <location>
        <position position="353"/>
    </location>
</feature>
<reference evidence="2 3" key="1">
    <citation type="submission" date="2016-02" db="EMBL/GenBank/DDBJ databases">
        <title>Genome analysis of coral dinoflagellate symbionts highlights evolutionary adaptations to a symbiotic lifestyle.</title>
        <authorList>
            <person name="Aranda M."/>
            <person name="Li Y."/>
            <person name="Liew Y.J."/>
            <person name="Baumgarten S."/>
            <person name="Simakov O."/>
            <person name="Wilson M."/>
            <person name="Piel J."/>
            <person name="Ashoor H."/>
            <person name="Bougouffa S."/>
            <person name="Bajic V.B."/>
            <person name="Ryu T."/>
            <person name="Ravasi T."/>
            <person name="Bayer T."/>
            <person name="Micklem G."/>
            <person name="Kim H."/>
            <person name="Bhak J."/>
            <person name="Lajeunesse T.C."/>
            <person name="Voolstra C.R."/>
        </authorList>
    </citation>
    <scope>NUCLEOTIDE SEQUENCE [LARGE SCALE GENOMIC DNA]</scope>
    <source>
        <strain evidence="2 3">CCMP2467</strain>
    </source>
</reference>
<dbReference type="AlphaFoldDB" id="A0A1Q9BSY2"/>
<evidence type="ECO:0000313" key="3">
    <source>
        <dbReference type="Proteomes" id="UP000186817"/>
    </source>
</evidence>